<name>A0A834T5Y1_9FABA</name>
<keyword evidence="2" id="KW-0539">Nucleus</keyword>
<keyword evidence="4" id="KW-0808">Transferase</keyword>
<comment type="subcellular location">
    <subcellularLocation>
        <location evidence="1">Nucleus</location>
    </subcellularLocation>
</comment>
<feature type="region of interest" description="Disordered" evidence="3">
    <location>
        <begin position="182"/>
        <end position="208"/>
    </location>
</feature>
<protein>
    <submittedName>
        <fullName evidence="4">Phosphatidylinositol 4-phosphate 5-kinase 1</fullName>
    </submittedName>
</protein>
<dbReference type="OrthoDB" id="437960at2759"/>
<keyword evidence="4" id="KW-0418">Kinase</keyword>
<accession>A0A834T5Y1</accession>
<evidence type="ECO:0000256" key="2">
    <source>
        <dbReference type="ARBA" id="ARBA00023242"/>
    </source>
</evidence>
<dbReference type="SUPFAM" id="SSF82185">
    <property type="entry name" value="Histone H3 K4-specific methyltransferase SET7/9 N-terminal domain"/>
    <property type="match status" value="1"/>
</dbReference>
<dbReference type="GO" id="GO:0005634">
    <property type="term" value="C:nucleus"/>
    <property type="evidence" value="ECO:0007669"/>
    <property type="project" value="UniProtKB-SubCell"/>
</dbReference>
<dbReference type="GO" id="GO:0003700">
    <property type="term" value="F:DNA-binding transcription factor activity"/>
    <property type="evidence" value="ECO:0007669"/>
    <property type="project" value="TreeGrafter"/>
</dbReference>
<dbReference type="AlphaFoldDB" id="A0A834T5Y1"/>
<gene>
    <name evidence="4" type="ORF">G2W53_028396</name>
</gene>
<proteinExistence type="predicted"/>
<evidence type="ECO:0000256" key="1">
    <source>
        <dbReference type="ARBA" id="ARBA00004123"/>
    </source>
</evidence>
<reference evidence="4" key="1">
    <citation type="submission" date="2020-09" db="EMBL/GenBank/DDBJ databases">
        <title>Genome-Enabled Discovery of Anthraquinone Biosynthesis in Senna tora.</title>
        <authorList>
            <person name="Kang S.-H."/>
            <person name="Pandey R.P."/>
            <person name="Lee C.-M."/>
            <person name="Sim J.-S."/>
            <person name="Jeong J.-T."/>
            <person name="Choi B.-S."/>
            <person name="Jung M."/>
            <person name="Ginzburg D."/>
            <person name="Zhao K."/>
            <person name="Won S.Y."/>
            <person name="Oh T.-J."/>
            <person name="Yu Y."/>
            <person name="Kim N.-H."/>
            <person name="Lee O.R."/>
            <person name="Lee T.-H."/>
            <person name="Bashyal P."/>
            <person name="Kim T.-S."/>
            <person name="Lee W.-H."/>
            <person name="Kawkins C."/>
            <person name="Kim C.-K."/>
            <person name="Kim J.S."/>
            <person name="Ahn B.O."/>
            <person name="Rhee S.Y."/>
            <person name="Sohng J.K."/>
        </authorList>
    </citation>
    <scope>NUCLEOTIDE SEQUENCE</scope>
    <source>
        <tissue evidence="4">Leaf</tissue>
    </source>
</reference>
<feature type="compositionally biased region" description="Polar residues" evidence="3">
    <location>
        <begin position="182"/>
        <end position="201"/>
    </location>
</feature>
<organism evidence="4 5">
    <name type="scientific">Senna tora</name>
    <dbReference type="NCBI Taxonomy" id="362788"/>
    <lineage>
        <taxon>Eukaryota</taxon>
        <taxon>Viridiplantae</taxon>
        <taxon>Streptophyta</taxon>
        <taxon>Embryophyta</taxon>
        <taxon>Tracheophyta</taxon>
        <taxon>Spermatophyta</taxon>
        <taxon>Magnoliopsida</taxon>
        <taxon>eudicotyledons</taxon>
        <taxon>Gunneridae</taxon>
        <taxon>Pentapetalae</taxon>
        <taxon>rosids</taxon>
        <taxon>fabids</taxon>
        <taxon>Fabales</taxon>
        <taxon>Fabaceae</taxon>
        <taxon>Caesalpinioideae</taxon>
        <taxon>Cassia clade</taxon>
        <taxon>Senna</taxon>
    </lineage>
</organism>
<dbReference type="Proteomes" id="UP000634136">
    <property type="component" value="Unassembled WGS sequence"/>
</dbReference>
<dbReference type="PANTHER" id="PTHR12565">
    <property type="entry name" value="STEROL REGULATORY ELEMENT-BINDING PROTEIN"/>
    <property type="match status" value="1"/>
</dbReference>
<evidence type="ECO:0000256" key="3">
    <source>
        <dbReference type="SAM" id="MobiDB-lite"/>
    </source>
</evidence>
<dbReference type="Gene3D" id="2.20.110.10">
    <property type="entry name" value="Histone H3 K4-specific methyltransferase SET7/9 N-terminal domain"/>
    <property type="match status" value="1"/>
</dbReference>
<dbReference type="GO" id="GO:0016301">
    <property type="term" value="F:kinase activity"/>
    <property type="evidence" value="ECO:0007669"/>
    <property type="project" value="UniProtKB-KW"/>
</dbReference>
<dbReference type="EMBL" id="JAAIUW010000009">
    <property type="protein sequence ID" value="KAF7814427.1"/>
    <property type="molecule type" value="Genomic_DNA"/>
</dbReference>
<evidence type="ECO:0000313" key="5">
    <source>
        <dbReference type="Proteomes" id="UP000634136"/>
    </source>
</evidence>
<comment type="caution">
    <text evidence="4">The sequence shown here is derived from an EMBL/GenBank/DDBJ whole genome shotgun (WGS) entry which is preliminary data.</text>
</comment>
<dbReference type="PANTHER" id="PTHR12565:SF184">
    <property type="entry name" value="BHLH TRANSCRIPTION FACTOR"/>
    <property type="match status" value="1"/>
</dbReference>
<dbReference type="InterPro" id="IPR024097">
    <property type="entry name" value="bHLH_ZIP_TF"/>
</dbReference>
<keyword evidence="5" id="KW-1185">Reference proteome</keyword>
<sequence>MEICVNRDEGEARVWELDYWVYSNGDVYEREFHKGKCFGSGVYYYNISGRYEGNWVDGKYDGIPQATANRRKQSSQAYVFRVASRDPTITSRARIFLSDMQKRFRTTDECVSAFRNTITTAPIPSATNTKNLGKKKRVIGKALMLDEIINYVQSLQHQVEFPVTFCEDDLYTIDQKGFGQTASGKLPSQSHNLNGSNQVSHSHMKVER</sequence>
<evidence type="ECO:0000313" key="4">
    <source>
        <dbReference type="EMBL" id="KAF7814427.1"/>
    </source>
</evidence>